<keyword evidence="1" id="KW-1133">Transmembrane helix</keyword>
<reference evidence="2 3" key="1">
    <citation type="submission" date="2019-09" db="EMBL/GenBank/DDBJ databases">
        <title>Whole genome shotgun sequencing (WGS) of Ellagibacter isourolithinifaciens DSM 104140(T) and Adlercreutzia muris DSM 29508(T).</title>
        <authorList>
            <person name="Stoll D.A."/>
            <person name="Danylec N."/>
            <person name="Huch M."/>
        </authorList>
    </citation>
    <scope>NUCLEOTIDE SEQUENCE [LARGE SCALE GENOMIC DNA]</scope>
    <source>
        <strain evidence="2 3">DSM 29508</strain>
    </source>
</reference>
<sequence length="604" mass="64630">MIHIESAGTIFRKLMGCFWVTYLAKALLLVGALFLFAKMAPSLPPLAVGLFWALLSAAASLGFAYQVVVRKTYKQCALEEGGRLFRLNNGRAFWLIAGFIVSAICAMGIIFEAPKWDGAEWLMVLFSVPLYAGVFAVTKKALKGEMKRPFLTARLIAWSCGAVGVLLCALFAVLVFMQPAATFESADAAFLAAEQPFSQSPSVLLSEAGKLTALIDGLTTYGVAKTAEVSFPGYVIARLIIAASALFGVAGLLGFCSLKGSELKRVFLPLENLGEKDVHRSIVRRYVVLAAALPLCLTALFAAADFKAAEVSQMGEFTMAEKVVRDQVGIAAYLIDGKYYDQLAVEELVGEMKGRSEELFGKLESEVVPLVNASFDARLTNVDSYLDWYYSLPADYERLGNLITGSVESYASEQFKAKIEEGIDDSQISGKLEELSGQAEALKTEFETRLADCELSDAPTWLLTAQEMSPTDLFSGPLGPTEKLLEAPERFGVSAAAGMAGGILSKKLVEKVLKKEFFGKIVGRMSSALATRAAGGAAGAAAGSVVPGIGTIAGLAAGTAIGVGADYGMLKLDEAQNRETYKQEIIDAIEEQRAEVLASLQDDK</sequence>
<keyword evidence="1" id="KW-0812">Transmembrane</keyword>
<keyword evidence="3" id="KW-1185">Reference proteome</keyword>
<feature type="transmembrane region" description="Helical" evidence="1">
    <location>
        <begin position="43"/>
        <end position="65"/>
    </location>
</feature>
<organism evidence="2 3">
    <name type="scientific">Adlercreutzia muris</name>
    <dbReference type="NCBI Taxonomy" id="1796610"/>
    <lineage>
        <taxon>Bacteria</taxon>
        <taxon>Bacillati</taxon>
        <taxon>Actinomycetota</taxon>
        <taxon>Coriobacteriia</taxon>
        <taxon>Eggerthellales</taxon>
        <taxon>Eggerthellaceae</taxon>
        <taxon>Adlercreutzia</taxon>
    </lineage>
</organism>
<name>A0A7C8FVL5_9ACTN</name>
<gene>
    <name evidence="2" type="ORF">F8D48_10445</name>
</gene>
<feature type="transmembrane region" description="Helical" evidence="1">
    <location>
        <begin position="235"/>
        <end position="258"/>
    </location>
</feature>
<dbReference type="EMBL" id="WAJS01000043">
    <property type="protein sequence ID" value="KAB1640419.1"/>
    <property type="molecule type" value="Genomic_DNA"/>
</dbReference>
<dbReference type="RefSeq" id="WP_151431876.1">
    <property type="nucleotide sequence ID" value="NZ_JANJZI010000022.1"/>
</dbReference>
<feature type="transmembrane region" description="Helical" evidence="1">
    <location>
        <begin position="150"/>
        <end position="177"/>
    </location>
</feature>
<accession>A0A7C8FVL5</accession>
<feature type="transmembrane region" description="Helical" evidence="1">
    <location>
        <begin position="119"/>
        <end position="138"/>
    </location>
</feature>
<comment type="caution">
    <text evidence="2">The sequence shown here is derived from an EMBL/GenBank/DDBJ whole genome shotgun (WGS) entry which is preliminary data.</text>
</comment>
<dbReference type="AlphaFoldDB" id="A0A7C8FVL5"/>
<keyword evidence="1" id="KW-0472">Membrane</keyword>
<evidence type="ECO:0000313" key="3">
    <source>
        <dbReference type="Proteomes" id="UP000479639"/>
    </source>
</evidence>
<proteinExistence type="predicted"/>
<dbReference type="Proteomes" id="UP000479639">
    <property type="component" value="Unassembled WGS sequence"/>
</dbReference>
<feature type="transmembrane region" description="Helical" evidence="1">
    <location>
        <begin position="16"/>
        <end position="37"/>
    </location>
</feature>
<protein>
    <submittedName>
        <fullName evidence="2">Uncharacterized protein</fullName>
    </submittedName>
</protein>
<evidence type="ECO:0000313" key="2">
    <source>
        <dbReference type="EMBL" id="KAB1640419.1"/>
    </source>
</evidence>
<feature type="transmembrane region" description="Helical" evidence="1">
    <location>
        <begin position="286"/>
        <end position="304"/>
    </location>
</feature>
<feature type="transmembrane region" description="Helical" evidence="1">
    <location>
        <begin position="92"/>
        <end position="113"/>
    </location>
</feature>
<evidence type="ECO:0000256" key="1">
    <source>
        <dbReference type="SAM" id="Phobius"/>
    </source>
</evidence>